<gene>
    <name evidence="3" type="ORF">NP064_12365</name>
</gene>
<feature type="domain" description="HTH arsR-type" evidence="2">
    <location>
        <begin position="7"/>
        <end position="101"/>
    </location>
</feature>
<keyword evidence="4" id="KW-1185">Reference proteome</keyword>
<dbReference type="Gene3D" id="1.10.10.10">
    <property type="entry name" value="Winged helix-like DNA-binding domain superfamily/Winged helix DNA-binding domain"/>
    <property type="match status" value="1"/>
</dbReference>
<dbReference type="InterPro" id="IPR036390">
    <property type="entry name" value="WH_DNA-bd_sf"/>
</dbReference>
<organism evidence="3 4">
    <name type="scientific">Cellulomonas chengniuliangii</name>
    <dbReference type="NCBI Taxonomy" id="2968084"/>
    <lineage>
        <taxon>Bacteria</taxon>
        <taxon>Bacillati</taxon>
        <taxon>Actinomycetota</taxon>
        <taxon>Actinomycetes</taxon>
        <taxon>Micrococcales</taxon>
        <taxon>Cellulomonadaceae</taxon>
        <taxon>Cellulomonas</taxon>
    </lineage>
</organism>
<evidence type="ECO:0000256" key="1">
    <source>
        <dbReference type="SAM" id="Coils"/>
    </source>
</evidence>
<dbReference type="InterPro" id="IPR011991">
    <property type="entry name" value="ArsR-like_HTH"/>
</dbReference>
<dbReference type="InterPro" id="IPR001845">
    <property type="entry name" value="HTH_ArsR_DNA-bd_dom"/>
</dbReference>
<proteinExistence type="predicted"/>
<dbReference type="SUPFAM" id="SSF46785">
    <property type="entry name" value="Winged helix' DNA-binding domain"/>
    <property type="match status" value="1"/>
</dbReference>
<evidence type="ECO:0000313" key="3">
    <source>
        <dbReference type="EMBL" id="UUI74583.1"/>
    </source>
</evidence>
<evidence type="ECO:0000313" key="4">
    <source>
        <dbReference type="Proteomes" id="UP001316189"/>
    </source>
</evidence>
<protein>
    <submittedName>
        <fullName evidence="3">Helix-turn-helix domain-containing protein</fullName>
    </submittedName>
</protein>
<dbReference type="RefSeq" id="WP_227570702.1">
    <property type="nucleotide sequence ID" value="NZ_CP101988.1"/>
</dbReference>
<feature type="coiled-coil region" evidence="1">
    <location>
        <begin position="145"/>
        <end position="172"/>
    </location>
</feature>
<dbReference type="SMART" id="SM00418">
    <property type="entry name" value="HTH_ARSR"/>
    <property type="match status" value="1"/>
</dbReference>
<dbReference type="EMBL" id="CP101988">
    <property type="protein sequence ID" value="UUI74583.1"/>
    <property type="molecule type" value="Genomic_DNA"/>
</dbReference>
<dbReference type="CDD" id="cd00090">
    <property type="entry name" value="HTH_ARSR"/>
    <property type="match status" value="1"/>
</dbReference>
<evidence type="ECO:0000259" key="2">
    <source>
        <dbReference type="SMART" id="SM00418"/>
    </source>
</evidence>
<name>A0ABY5KY13_9CELL</name>
<dbReference type="Pfam" id="PF12840">
    <property type="entry name" value="HTH_20"/>
    <property type="match status" value="1"/>
</dbReference>
<keyword evidence="1" id="KW-0175">Coiled coil</keyword>
<dbReference type="InterPro" id="IPR036388">
    <property type="entry name" value="WH-like_DNA-bd_sf"/>
</dbReference>
<sequence length="249" mass="27369">MPSQPVSAHRALASDKRMAMVRMLQQAGRPLGADEIAAEVGLHVNTVREHLDRLIESGLVTTEIERRRTRGRPRILYSSTGELEEPGDARARDQLIRALIAGYSTAGATPPDAGRACVPQPDAPAERCGRAWAAQLADQEPPSEHDAVVARAEEARQQLDELRRHLEALGFAPEADPDALKMHLHRCPFIDLVGQSSDVVCQVHLGLSRGVLEQHDGPIVAEWLERFVEPHHCVLHLGERAEDDDPAHP</sequence>
<accession>A0ABY5KY13</accession>
<dbReference type="Proteomes" id="UP001316189">
    <property type="component" value="Chromosome"/>
</dbReference>
<reference evidence="3 4" key="1">
    <citation type="submission" date="2022-07" db="EMBL/GenBank/DDBJ databases">
        <title>Novel species in genus cellulomonas.</title>
        <authorList>
            <person name="Ye L."/>
        </authorList>
    </citation>
    <scope>NUCLEOTIDE SEQUENCE [LARGE SCALE GENOMIC DNA]</scope>
    <source>
        <strain evidence="4">zg-Y338</strain>
    </source>
</reference>